<evidence type="ECO:0000256" key="1">
    <source>
        <dbReference type="SAM" id="MobiDB-lite"/>
    </source>
</evidence>
<accession>A0A4Z0YS69</accession>
<dbReference type="Proteomes" id="UP000297716">
    <property type="component" value="Unassembled WGS sequence"/>
</dbReference>
<protein>
    <submittedName>
        <fullName evidence="2">Uncharacterized protein</fullName>
    </submittedName>
</protein>
<feature type="compositionally biased region" description="Low complexity" evidence="1">
    <location>
        <begin position="1"/>
        <end position="11"/>
    </location>
</feature>
<dbReference type="OrthoDB" id="4775270at2759"/>
<feature type="region of interest" description="Disordered" evidence="1">
    <location>
        <begin position="1"/>
        <end position="29"/>
    </location>
</feature>
<proteinExistence type="predicted"/>
<sequence length="82" mass="8836">MPNNNSSSSSSANQGDQSKAPHKSTYRLAKDAGYKSPYHAGISYGIKMYDDGAYDEIRTILQAIDDQVQDENGDGGYGSAKK</sequence>
<name>A0A4Z0YS69_9PEZI</name>
<comment type="caution">
    <text evidence="2">The sequence shown here is derived from an EMBL/GenBank/DDBJ whole genome shotgun (WGS) entry which is preliminary data.</text>
</comment>
<dbReference type="EMBL" id="SKBN01000112">
    <property type="protein sequence ID" value="TGJ82868.1"/>
    <property type="molecule type" value="Genomic_DNA"/>
</dbReference>
<organism evidence="2 3">
    <name type="scientific">Xylaria hypoxylon</name>
    <dbReference type="NCBI Taxonomy" id="37992"/>
    <lineage>
        <taxon>Eukaryota</taxon>
        <taxon>Fungi</taxon>
        <taxon>Dikarya</taxon>
        <taxon>Ascomycota</taxon>
        <taxon>Pezizomycotina</taxon>
        <taxon>Sordariomycetes</taxon>
        <taxon>Xylariomycetidae</taxon>
        <taxon>Xylariales</taxon>
        <taxon>Xylariaceae</taxon>
        <taxon>Xylaria</taxon>
    </lineage>
</organism>
<gene>
    <name evidence="2" type="ORF">E0Z10_g5895</name>
</gene>
<dbReference type="AlphaFoldDB" id="A0A4Z0YS69"/>
<evidence type="ECO:0000313" key="2">
    <source>
        <dbReference type="EMBL" id="TGJ82868.1"/>
    </source>
</evidence>
<evidence type="ECO:0000313" key="3">
    <source>
        <dbReference type="Proteomes" id="UP000297716"/>
    </source>
</evidence>
<keyword evidence="3" id="KW-1185">Reference proteome</keyword>
<reference evidence="2 3" key="1">
    <citation type="submission" date="2019-03" db="EMBL/GenBank/DDBJ databases">
        <title>Draft genome sequence of Xylaria hypoxylon DSM 108379, a ubiquitous saprotrophic-parasitic fungi on hardwood.</title>
        <authorList>
            <person name="Buettner E."/>
            <person name="Leonhardt S."/>
            <person name="Gebauer A.M."/>
            <person name="Liers C."/>
            <person name="Hofrichter M."/>
            <person name="Kellner H."/>
        </authorList>
    </citation>
    <scope>NUCLEOTIDE SEQUENCE [LARGE SCALE GENOMIC DNA]</scope>
    <source>
        <strain evidence="2 3">DSM 108379</strain>
    </source>
</reference>